<dbReference type="GO" id="GO:0006357">
    <property type="term" value="P:regulation of transcription by RNA polymerase II"/>
    <property type="evidence" value="ECO:0007669"/>
    <property type="project" value="InterPro"/>
</dbReference>
<dbReference type="GO" id="GO:0003712">
    <property type="term" value="F:transcription coregulator activity"/>
    <property type="evidence" value="ECO:0007669"/>
    <property type="project" value="InterPro"/>
</dbReference>
<keyword evidence="1" id="KW-0539">Nucleus</keyword>
<keyword evidence="1" id="KW-0010">Activator</keyword>
<feature type="compositionally biased region" description="Low complexity" evidence="2">
    <location>
        <begin position="330"/>
        <end position="345"/>
    </location>
</feature>
<feature type="compositionally biased region" description="Polar residues" evidence="2">
    <location>
        <begin position="135"/>
        <end position="152"/>
    </location>
</feature>
<dbReference type="InterPro" id="IPR019313">
    <property type="entry name" value="Mediator_Med17"/>
</dbReference>
<dbReference type="STRING" id="1037660.A0A066WJX2"/>
<dbReference type="Pfam" id="PF10156">
    <property type="entry name" value="Med17"/>
    <property type="match status" value="2"/>
</dbReference>
<feature type="region of interest" description="Disordered" evidence="2">
    <location>
        <begin position="796"/>
        <end position="816"/>
    </location>
</feature>
<accession>A0A066WJX2</accession>
<keyword evidence="4" id="KW-1185">Reference proteome</keyword>
<evidence type="ECO:0000256" key="2">
    <source>
        <dbReference type="SAM" id="MobiDB-lite"/>
    </source>
</evidence>
<feature type="region of interest" description="Disordered" evidence="2">
    <location>
        <begin position="99"/>
        <end position="152"/>
    </location>
</feature>
<dbReference type="InParanoid" id="A0A066WJX2"/>
<comment type="subunit">
    <text evidence="1">Component of the Mediator complex.</text>
</comment>
<evidence type="ECO:0000256" key="1">
    <source>
        <dbReference type="RuleBase" id="RU364140"/>
    </source>
</evidence>
<gene>
    <name evidence="1" type="primary">MED17</name>
    <name evidence="3" type="ORF">K437DRAFT_55569</name>
</gene>
<feature type="region of interest" description="Disordered" evidence="2">
    <location>
        <begin position="740"/>
        <end position="773"/>
    </location>
</feature>
<keyword evidence="1" id="KW-0805">Transcription regulation</keyword>
<comment type="function">
    <text evidence="1">Component of the Mediator complex, a coactivator involved in the regulated transcription of nearly all RNA polymerase II-dependent genes. Mediator functions as a bridge to convey information from gene-specific regulatory proteins to the basal RNA polymerase II transcription machinery. Mediator is recruited to promoters by direct interactions with regulatory proteins and serves as a scaffold for the assembly of a functional preinitiation complex with RNA polymerase II and the general transcription factors.</text>
</comment>
<dbReference type="OrthoDB" id="1902587at2759"/>
<feature type="compositionally biased region" description="Gly residues" evidence="2">
    <location>
        <begin position="226"/>
        <end position="236"/>
    </location>
</feature>
<feature type="region of interest" description="Disordered" evidence="2">
    <location>
        <begin position="214"/>
        <end position="245"/>
    </location>
</feature>
<dbReference type="OMA" id="HFNSIHA"/>
<feature type="compositionally biased region" description="Low complexity" evidence="2">
    <location>
        <begin position="759"/>
        <end position="769"/>
    </location>
</feature>
<protein>
    <recommendedName>
        <fullName evidence="1">Mediator of RNA polymerase II transcription subunit 17</fullName>
    </recommendedName>
    <alternativeName>
        <fullName evidence="1">Mediator complex subunit 17</fullName>
    </alternativeName>
</protein>
<reference evidence="3 4" key="1">
    <citation type="submission" date="2014-05" db="EMBL/GenBank/DDBJ databases">
        <title>Draft genome sequence of a rare smut relative, Tilletiaria anomala UBC 951.</title>
        <authorList>
            <consortium name="DOE Joint Genome Institute"/>
            <person name="Toome M."/>
            <person name="Kuo A."/>
            <person name="Henrissat B."/>
            <person name="Lipzen A."/>
            <person name="Tritt A."/>
            <person name="Yoshinaga Y."/>
            <person name="Zane M."/>
            <person name="Barry K."/>
            <person name="Grigoriev I.V."/>
            <person name="Spatafora J.W."/>
            <person name="Aimea M.C."/>
        </authorList>
    </citation>
    <scope>NUCLEOTIDE SEQUENCE [LARGE SCALE GENOMIC DNA]</scope>
    <source>
        <strain evidence="3 4">UBC 951</strain>
    </source>
</reference>
<comment type="caution">
    <text evidence="3">The sequence shown here is derived from an EMBL/GenBank/DDBJ whole genome shotgun (WGS) entry which is preliminary data.</text>
</comment>
<dbReference type="EMBL" id="JMSN01000017">
    <property type="protein sequence ID" value="KDN51314.1"/>
    <property type="molecule type" value="Genomic_DNA"/>
</dbReference>
<dbReference type="RefSeq" id="XP_013244650.1">
    <property type="nucleotide sequence ID" value="XM_013389196.1"/>
</dbReference>
<name>A0A066WJX2_TILAU</name>
<dbReference type="GO" id="GO:0016592">
    <property type="term" value="C:mediator complex"/>
    <property type="evidence" value="ECO:0007669"/>
    <property type="project" value="InterPro"/>
</dbReference>
<dbReference type="AlphaFoldDB" id="A0A066WJX2"/>
<comment type="similarity">
    <text evidence="1">Belongs to the Mediator complex subunit 17 family.</text>
</comment>
<dbReference type="GeneID" id="25267608"/>
<evidence type="ECO:0000313" key="3">
    <source>
        <dbReference type="EMBL" id="KDN51314.1"/>
    </source>
</evidence>
<keyword evidence="1" id="KW-0804">Transcription</keyword>
<comment type="subcellular location">
    <subcellularLocation>
        <location evidence="1">Nucleus</location>
    </subcellularLocation>
</comment>
<dbReference type="HOGENOM" id="CLU_336215_0_0_1"/>
<evidence type="ECO:0000313" key="4">
    <source>
        <dbReference type="Proteomes" id="UP000027361"/>
    </source>
</evidence>
<organism evidence="3 4">
    <name type="scientific">Tilletiaria anomala (strain ATCC 24038 / CBS 436.72 / UBC 951)</name>
    <dbReference type="NCBI Taxonomy" id="1037660"/>
    <lineage>
        <taxon>Eukaryota</taxon>
        <taxon>Fungi</taxon>
        <taxon>Dikarya</taxon>
        <taxon>Basidiomycota</taxon>
        <taxon>Ustilaginomycotina</taxon>
        <taxon>Exobasidiomycetes</taxon>
        <taxon>Georgefischeriales</taxon>
        <taxon>Tilletiariaceae</taxon>
        <taxon>Tilletiaria</taxon>
    </lineage>
</organism>
<sequence length="848" mass="89432">MSPSETPAAALALALEPPVPTASRSGGAGYGAASISAYDFSQLDILAQQRRLLEVGVTGELIFESAQQADPPLSTKLQKLWAERGDFSKFSTKALTIKDSEDADQDGEGDGTIAVLGIDDEDDDGHSEGKVAGASGQQTGNTSVSQQQSSNIHSSAMISIPEMIALKERMLAQLTAAQHAVHFSNMLLSLLIAGAKPAAAPTFGTALKTASRAGSPELGAGKAGSSTGGGGAGVGGTQAAEDGGWGIDPSVIGLTRIALKEDPSESPAYLGDTANSARGDGQGLSAAQVNALKSEAEIAHERALALGMQRDGITSAIAILRRGAEQIRSAVGASASPSESGAEAAQPQSPSRRALAERIRWEGLKRLKSGTSTEAGLSGGGAWGVRGGKPIEMEMRRKSGLLVQGMPNVNKAEEARDAWIGWGVPESHPRYRRRTLAYFASEATLDSKADGQELPDDPAAIPDHIIAKHIVIPDRPNKRLRVAFKLRTSGKAAHVAESSKVVDAIGEEEVLLCSDLTNGEESAQSAETTIDAVLQRAVDEIADVELFDEITRQARQLSSTYDISISAESVKLALTPDVTLSYEFVPTCVTSATHEKTSSSARHEAHQVEGKGTAEHYSPIAAALCWVARLALVQKYKRVARAMQAGDEASLGTHMVPHASEANASVLAPVIGLFLYCRTASALKGKLSELRTEFPECTLVFEPFASVQDVQKWLASFIGGIDLARSQLCGTVTVLRTSLSDRKKARRETSTSVSNAIGKPQNEQEQEQQPQRKKNQLVPIALIELSFPSEASIEFPLKESSTSSGSAKGNGGVSSAGVRLDRVGVDKATEYLREELNRLRETAESFGA</sequence>
<feature type="region of interest" description="Disordered" evidence="2">
    <location>
        <begin position="330"/>
        <end position="353"/>
    </location>
</feature>
<dbReference type="Proteomes" id="UP000027361">
    <property type="component" value="Unassembled WGS sequence"/>
</dbReference>
<proteinExistence type="inferred from homology"/>